<reference evidence="1" key="1">
    <citation type="journal article" date="2020" name="Stud. Mycol.">
        <title>101 Dothideomycetes genomes: a test case for predicting lifestyles and emergence of pathogens.</title>
        <authorList>
            <person name="Haridas S."/>
            <person name="Albert R."/>
            <person name="Binder M."/>
            <person name="Bloem J."/>
            <person name="Labutti K."/>
            <person name="Salamov A."/>
            <person name="Andreopoulos B."/>
            <person name="Baker S."/>
            <person name="Barry K."/>
            <person name="Bills G."/>
            <person name="Bluhm B."/>
            <person name="Cannon C."/>
            <person name="Castanera R."/>
            <person name="Culley D."/>
            <person name="Daum C."/>
            <person name="Ezra D."/>
            <person name="Gonzalez J."/>
            <person name="Henrissat B."/>
            <person name="Kuo A."/>
            <person name="Liang C."/>
            <person name="Lipzen A."/>
            <person name="Lutzoni F."/>
            <person name="Magnuson J."/>
            <person name="Mondo S."/>
            <person name="Nolan M."/>
            <person name="Ohm R."/>
            <person name="Pangilinan J."/>
            <person name="Park H.-J."/>
            <person name="Ramirez L."/>
            <person name="Alfaro M."/>
            <person name="Sun H."/>
            <person name="Tritt A."/>
            <person name="Yoshinaga Y."/>
            <person name="Zwiers L.-H."/>
            <person name="Turgeon B."/>
            <person name="Goodwin S."/>
            <person name="Spatafora J."/>
            <person name="Crous P."/>
            <person name="Grigoriev I."/>
        </authorList>
    </citation>
    <scope>NUCLEOTIDE SEQUENCE</scope>
    <source>
        <strain evidence="1">CBS 627.86</strain>
    </source>
</reference>
<dbReference type="Proteomes" id="UP000799770">
    <property type="component" value="Unassembled WGS sequence"/>
</dbReference>
<sequence>METHVCRCYENGERAKQQLASIKGEQNRIKAEQSRLATMQRRAVQAHARTEVDLNAAIVSYSQSLCRPFFDSLREVLPVEIRDMIYADLLSIESSDSKAIHNHPDNHLNIFPQAPHQFTDPYFIQTAYVGDEARAELLNLIYRQHFQKCEYDLGVESLHALGTMDTYDTGLKPLRVVRDLTLCWAPDQCEPLRDPEFTSDKTLAGTPWRLCFEHLLSVEQKAGFRFKLEVILGLY</sequence>
<dbReference type="AlphaFoldDB" id="A0A6A5YR71"/>
<keyword evidence="2" id="KW-1185">Reference proteome</keyword>
<proteinExistence type="predicted"/>
<dbReference type="OrthoDB" id="3763466at2759"/>
<dbReference type="EMBL" id="ML977341">
    <property type="protein sequence ID" value="KAF2109635.1"/>
    <property type="molecule type" value="Genomic_DNA"/>
</dbReference>
<evidence type="ECO:0000313" key="1">
    <source>
        <dbReference type="EMBL" id="KAF2109635.1"/>
    </source>
</evidence>
<accession>A0A6A5YR71</accession>
<evidence type="ECO:0000313" key="2">
    <source>
        <dbReference type="Proteomes" id="UP000799770"/>
    </source>
</evidence>
<protein>
    <submittedName>
        <fullName evidence="1">Uncharacterized protein</fullName>
    </submittedName>
</protein>
<name>A0A6A5YR71_9PLEO</name>
<gene>
    <name evidence="1" type="ORF">BDV96DRAFT_231229</name>
</gene>
<organism evidence="1 2">
    <name type="scientific">Lophiotrema nucula</name>
    <dbReference type="NCBI Taxonomy" id="690887"/>
    <lineage>
        <taxon>Eukaryota</taxon>
        <taxon>Fungi</taxon>
        <taxon>Dikarya</taxon>
        <taxon>Ascomycota</taxon>
        <taxon>Pezizomycotina</taxon>
        <taxon>Dothideomycetes</taxon>
        <taxon>Pleosporomycetidae</taxon>
        <taxon>Pleosporales</taxon>
        <taxon>Lophiotremataceae</taxon>
        <taxon>Lophiotrema</taxon>
    </lineage>
</organism>